<evidence type="ECO:0000256" key="8">
    <source>
        <dbReference type="ARBA" id="ARBA00023010"/>
    </source>
</evidence>
<dbReference type="GO" id="GO:0015031">
    <property type="term" value="P:protein transport"/>
    <property type="evidence" value="ECO:0007669"/>
    <property type="project" value="UniProtKB-KW"/>
</dbReference>
<dbReference type="RefSeq" id="XP_056079412.1">
    <property type="nucleotide sequence ID" value="XM_056225611.1"/>
</dbReference>
<evidence type="ECO:0000313" key="9">
    <source>
        <dbReference type="EMBL" id="CAI4036292.1"/>
    </source>
</evidence>
<dbReference type="InterPro" id="IPR031884">
    <property type="entry name" value="Sil1_fungi"/>
</dbReference>
<evidence type="ECO:0000256" key="2">
    <source>
        <dbReference type="ARBA" id="ARBA00011799"/>
    </source>
</evidence>
<evidence type="ECO:0000256" key="1">
    <source>
        <dbReference type="ARBA" id="ARBA00010588"/>
    </source>
</evidence>
<keyword evidence="6" id="KW-0256">Endoplasmic reticulum</keyword>
<proteinExistence type="inferred from homology"/>
<gene>
    <name evidence="9" type="primary">SMKI15G1310</name>
    <name evidence="9" type="ORF">SMKI_15G1310</name>
</gene>
<keyword evidence="5" id="KW-0732">Signal</keyword>
<dbReference type="Gene3D" id="1.25.10.10">
    <property type="entry name" value="Leucine-rich Repeat Variant"/>
    <property type="match status" value="1"/>
</dbReference>
<evidence type="ECO:0000256" key="6">
    <source>
        <dbReference type="ARBA" id="ARBA00022824"/>
    </source>
</evidence>
<dbReference type="Pfam" id="PF16782">
    <property type="entry name" value="SIL1"/>
    <property type="match status" value="1"/>
</dbReference>
<dbReference type="Proteomes" id="UP001161438">
    <property type="component" value="Chromosome 15"/>
</dbReference>
<comment type="similarity">
    <text evidence="1">Belongs to the SIL1 family.</text>
</comment>
<evidence type="ECO:0000256" key="7">
    <source>
        <dbReference type="ARBA" id="ARBA00022927"/>
    </source>
</evidence>
<sequence>MREHALTLIIDQFSNSCKSKILNHVQEHKTSMVRILPVILSALSLRPVICAVSPSPLNSETSRNEVMPAEDIGDPEIPSSSICVDGNCYPKIFVPAHDWKPILPGQDLPGGLSIRINMETGLKEARINDEDISNSSSNELVVSLEDVEPSIDDYEFSNDFQEIRGIIDSHSTLSPHNVTILEDKFDKVMEFAHDYKHGYKIIVHEFALLTNVSFNENLPLTLRELSTRVITSCVRNNPPVVEFINENFASFKSKIMIALSNLNDSNHKSSNILMKRYLSILNELPLTSQEFSIYSPAVLQNIYEQNKNDKQLQIKVLELISKIFKAGIHENEDTNLVLYKRNAENWSSNLQEWADEFQKMIQNKSIDELHTRTFFDTLYNLKKIYKNDMTINRGFLNWLAQQCDERQSHLDNGLRERDIEQDSFDKKLIDSRHLIFGNPMAHRIKNFNDEL</sequence>
<evidence type="ECO:0000313" key="10">
    <source>
        <dbReference type="Proteomes" id="UP001161438"/>
    </source>
</evidence>
<keyword evidence="10" id="KW-1185">Reference proteome</keyword>
<dbReference type="GO" id="GO:0000774">
    <property type="term" value="F:adenyl-nucleotide exchange factor activity"/>
    <property type="evidence" value="ECO:0007669"/>
    <property type="project" value="InterPro"/>
</dbReference>
<evidence type="ECO:0000256" key="3">
    <source>
        <dbReference type="ARBA" id="ARBA00015352"/>
    </source>
</evidence>
<accession>A0AA35ISV3</accession>
<reference evidence="9" key="1">
    <citation type="submission" date="2022-10" db="EMBL/GenBank/DDBJ databases">
        <authorList>
            <person name="Byrne P K."/>
        </authorList>
    </citation>
    <scope>NUCLEOTIDE SEQUENCE</scope>
    <source>
        <strain evidence="9">IFO1815</strain>
    </source>
</reference>
<evidence type="ECO:0000256" key="4">
    <source>
        <dbReference type="ARBA" id="ARBA00022448"/>
    </source>
</evidence>
<comment type="subunit">
    <text evidence="2">Interacts with KAR2.</text>
</comment>
<keyword evidence="8" id="KW-0811">Translocation</keyword>
<dbReference type="InterPro" id="IPR011989">
    <property type="entry name" value="ARM-like"/>
</dbReference>
<protein>
    <recommendedName>
        <fullName evidence="3">Nucleotide exchange factor SIL1</fullName>
    </recommendedName>
</protein>
<dbReference type="GeneID" id="80921200"/>
<keyword evidence="7" id="KW-0653">Protein transport</keyword>
<dbReference type="GO" id="GO:0005783">
    <property type="term" value="C:endoplasmic reticulum"/>
    <property type="evidence" value="ECO:0007669"/>
    <property type="project" value="InterPro"/>
</dbReference>
<name>A0AA35ISV3_SACMI</name>
<keyword evidence="4" id="KW-0813">Transport</keyword>
<dbReference type="EMBL" id="OX365771">
    <property type="protein sequence ID" value="CAI4036292.1"/>
    <property type="molecule type" value="Genomic_DNA"/>
</dbReference>
<evidence type="ECO:0000256" key="5">
    <source>
        <dbReference type="ARBA" id="ARBA00022729"/>
    </source>
</evidence>
<dbReference type="AlphaFoldDB" id="A0AA35ISV3"/>
<organism evidence="9 10">
    <name type="scientific">Saccharomyces mikatae IFO 1815</name>
    <dbReference type="NCBI Taxonomy" id="226126"/>
    <lineage>
        <taxon>Eukaryota</taxon>
        <taxon>Fungi</taxon>
        <taxon>Dikarya</taxon>
        <taxon>Ascomycota</taxon>
        <taxon>Saccharomycotina</taxon>
        <taxon>Saccharomycetes</taxon>
        <taxon>Saccharomycetales</taxon>
        <taxon>Saccharomycetaceae</taxon>
        <taxon>Saccharomyces</taxon>
    </lineage>
</organism>